<dbReference type="PANTHER" id="PTHR45632:SF5">
    <property type="entry name" value="KELCH-LIKE PROTEIN 22"/>
    <property type="match status" value="1"/>
</dbReference>
<feature type="chain" id="PRO_5022167610" evidence="1">
    <location>
        <begin position="24"/>
        <end position="327"/>
    </location>
</feature>
<dbReference type="PANTHER" id="PTHR45632">
    <property type="entry name" value="LD33804P"/>
    <property type="match status" value="1"/>
</dbReference>
<sequence>MITNSTKVLVLCALALSLFNCSSDDDDDRGNWVERSVFDGVPRSNVVGFVIDELGYMGTGYDGDDYLVDFWQYNIAGDYWVQKADFPGTERSAATGFALDGLGYLGTGYDGVDELSDFWQYNPSTNTWTQKADFMGGVRQAAIGFGANGTGYVGTGYDGDNDRKDFYKYNPTTDTWSELVGFGGEKRRFGTTFAIGDKVYIGTGVSNGLYKTDFWEFDPATEVFTSKLDLDEEDDYSITRSNAVGFSIDGLGYIVSGYNGGVLNSTWEYDPGKDEWEDITGLEGYSRQDALAFSTGTRAFVLLGRSGSLYLDDNYELFPQEDYDDED</sequence>
<protein>
    <submittedName>
        <fullName evidence="2">Galactose oxidase</fullName>
    </submittedName>
</protein>
<dbReference type="KEGG" id="fop:FNB79_13010"/>
<name>A0A516GTJ7_9FLAO</name>
<evidence type="ECO:0000313" key="2">
    <source>
        <dbReference type="EMBL" id="QDO94846.1"/>
    </source>
</evidence>
<keyword evidence="3" id="KW-1185">Reference proteome</keyword>
<dbReference type="OrthoDB" id="103335at2"/>
<evidence type="ECO:0000256" key="1">
    <source>
        <dbReference type="SAM" id="SignalP"/>
    </source>
</evidence>
<dbReference type="Gene3D" id="2.120.10.80">
    <property type="entry name" value="Kelch-type beta propeller"/>
    <property type="match status" value="2"/>
</dbReference>
<organism evidence="2 3">
    <name type="scientific">Formosa sediminum</name>
    <dbReference type="NCBI Taxonomy" id="2594004"/>
    <lineage>
        <taxon>Bacteria</taxon>
        <taxon>Pseudomonadati</taxon>
        <taxon>Bacteroidota</taxon>
        <taxon>Flavobacteriia</taxon>
        <taxon>Flavobacteriales</taxon>
        <taxon>Flavobacteriaceae</taxon>
        <taxon>Formosa</taxon>
    </lineage>
</organism>
<dbReference type="InterPro" id="IPR015915">
    <property type="entry name" value="Kelch-typ_b-propeller"/>
</dbReference>
<dbReference type="Pfam" id="PF01344">
    <property type="entry name" value="Kelch_1"/>
    <property type="match status" value="2"/>
</dbReference>
<dbReference type="AlphaFoldDB" id="A0A516GTJ7"/>
<dbReference type="InterPro" id="IPR006652">
    <property type="entry name" value="Kelch_1"/>
</dbReference>
<dbReference type="Proteomes" id="UP000319209">
    <property type="component" value="Chromosome"/>
</dbReference>
<proteinExistence type="predicted"/>
<dbReference type="EMBL" id="CP041637">
    <property type="protein sequence ID" value="QDO94846.1"/>
    <property type="molecule type" value="Genomic_DNA"/>
</dbReference>
<accession>A0A516GTJ7</accession>
<reference evidence="2 3" key="1">
    <citation type="submission" date="2019-07" db="EMBL/GenBank/DDBJ databases">
        <title>Genome sequencing for Formosa sp. PS13.</title>
        <authorList>
            <person name="Park S.-J."/>
        </authorList>
    </citation>
    <scope>NUCLEOTIDE SEQUENCE [LARGE SCALE GENOMIC DNA]</scope>
    <source>
        <strain evidence="2 3">PS13</strain>
    </source>
</reference>
<feature type="signal peptide" evidence="1">
    <location>
        <begin position="1"/>
        <end position="23"/>
    </location>
</feature>
<keyword evidence="1" id="KW-0732">Signal</keyword>
<dbReference type="SUPFAM" id="SSF117281">
    <property type="entry name" value="Kelch motif"/>
    <property type="match status" value="1"/>
</dbReference>
<gene>
    <name evidence="2" type="ORF">FNB79_13010</name>
</gene>
<dbReference type="RefSeq" id="WP_143381721.1">
    <property type="nucleotide sequence ID" value="NZ_CP041637.1"/>
</dbReference>
<evidence type="ECO:0000313" key="3">
    <source>
        <dbReference type="Proteomes" id="UP000319209"/>
    </source>
</evidence>